<feature type="transmembrane region" description="Helical" evidence="7">
    <location>
        <begin position="212"/>
        <end position="229"/>
    </location>
</feature>
<keyword evidence="6 7" id="KW-0472">Membrane</keyword>
<evidence type="ECO:0000256" key="4">
    <source>
        <dbReference type="ARBA" id="ARBA00022692"/>
    </source>
</evidence>
<feature type="transmembrane region" description="Helical" evidence="7">
    <location>
        <begin position="276"/>
        <end position="295"/>
    </location>
</feature>
<dbReference type="RefSeq" id="WP_204776252.1">
    <property type="nucleotide sequence ID" value="NZ_JACJJQ010000011.1"/>
</dbReference>
<accession>A0ABS2EN87</accession>
<evidence type="ECO:0000256" key="1">
    <source>
        <dbReference type="ARBA" id="ARBA00004651"/>
    </source>
</evidence>
<organism evidence="9 10">
    <name type="scientific">Limosilactobacillus alvi</name>
    <dbReference type="NCBI Taxonomy" id="990412"/>
    <lineage>
        <taxon>Bacteria</taxon>
        <taxon>Bacillati</taxon>
        <taxon>Bacillota</taxon>
        <taxon>Bacilli</taxon>
        <taxon>Lactobacillales</taxon>
        <taxon>Lactobacillaceae</taxon>
        <taxon>Limosilactobacillus</taxon>
    </lineage>
</organism>
<dbReference type="PANTHER" id="PTHR43124">
    <property type="entry name" value="PURINE EFFLUX PUMP PBUE"/>
    <property type="match status" value="1"/>
</dbReference>
<dbReference type="InterPro" id="IPR050189">
    <property type="entry name" value="MFS_Efflux_Transporters"/>
</dbReference>
<feature type="transmembrane region" description="Helical" evidence="7">
    <location>
        <begin position="375"/>
        <end position="393"/>
    </location>
</feature>
<dbReference type="Proteomes" id="UP000776629">
    <property type="component" value="Unassembled WGS sequence"/>
</dbReference>
<gene>
    <name evidence="9" type="ORF">H5993_03545</name>
</gene>
<dbReference type="InterPro" id="IPR011701">
    <property type="entry name" value="MFS"/>
</dbReference>
<evidence type="ECO:0000313" key="9">
    <source>
        <dbReference type="EMBL" id="MBM6753835.1"/>
    </source>
</evidence>
<dbReference type="SUPFAM" id="SSF103473">
    <property type="entry name" value="MFS general substrate transporter"/>
    <property type="match status" value="1"/>
</dbReference>
<comment type="caution">
    <text evidence="9">The sequence shown here is derived from an EMBL/GenBank/DDBJ whole genome shotgun (WGS) entry which is preliminary data.</text>
</comment>
<keyword evidence="5 7" id="KW-1133">Transmembrane helix</keyword>
<feature type="transmembrane region" description="Helical" evidence="7">
    <location>
        <begin position="249"/>
        <end position="269"/>
    </location>
</feature>
<evidence type="ECO:0000259" key="8">
    <source>
        <dbReference type="PROSITE" id="PS50850"/>
    </source>
</evidence>
<dbReference type="InterPro" id="IPR020846">
    <property type="entry name" value="MFS_dom"/>
</dbReference>
<comment type="subcellular location">
    <subcellularLocation>
        <location evidence="1">Cell membrane</location>
        <topology evidence="1">Multi-pass membrane protein</topology>
    </subcellularLocation>
</comment>
<feature type="transmembrane region" description="Helical" evidence="7">
    <location>
        <begin position="335"/>
        <end position="355"/>
    </location>
</feature>
<dbReference type="PROSITE" id="PS50850">
    <property type="entry name" value="MFS"/>
    <property type="match status" value="1"/>
</dbReference>
<dbReference type="PANTHER" id="PTHR43124:SF3">
    <property type="entry name" value="CHLORAMPHENICOL EFFLUX PUMP RV0191"/>
    <property type="match status" value="1"/>
</dbReference>
<keyword evidence="10" id="KW-1185">Reference proteome</keyword>
<dbReference type="Pfam" id="PF07690">
    <property type="entry name" value="MFS_1"/>
    <property type="match status" value="1"/>
</dbReference>
<feature type="transmembrane region" description="Helical" evidence="7">
    <location>
        <begin position="49"/>
        <end position="69"/>
    </location>
</feature>
<proteinExistence type="predicted"/>
<evidence type="ECO:0000256" key="6">
    <source>
        <dbReference type="ARBA" id="ARBA00023136"/>
    </source>
</evidence>
<dbReference type="EMBL" id="JACJJQ010000011">
    <property type="protein sequence ID" value="MBM6753835.1"/>
    <property type="molecule type" value="Genomic_DNA"/>
</dbReference>
<reference evidence="9 10" key="1">
    <citation type="journal article" date="2021" name="Sci. Rep.">
        <title>The distribution of antibiotic resistance genes in chicken gut microbiota commensals.</title>
        <authorList>
            <person name="Juricova H."/>
            <person name="Matiasovicova J."/>
            <person name="Kubasova T."/>
            <person name="Cejkova D."/>
            <person name="Rychlik I."/>
        </authorList>
    </citation>
    <scope>NUCLEOTIDE SEQUENCE [LARGE SCALE GENOMIC DNA]</scope>
    <source>
        <strain evidence="9 10">An810</strain>
    </source>
</reference>
<sequence length="409" mass="44517">MQKKDSIVEKLAFLSVSFMLTSAYAVQGALPQLKVALNVSQTQAEYLATMPSFAVMIFVVLSPLLQTWLKVSDKQMIMAGVTLVGVMGIVPFFNLHNYALILASRLLLGAGYGLYNSQAIALISVWYEGATRAQMLGWRAAAEQIGQATTLFIAGILLTIGGWHFSFLVYLLAFVVLLFFALEVPNDRPSQDQPVEKLTATPDTITKTSPRVALLILFAFFLVVDYVGMENRFASLAVFLKGSAYTGAANYLSLMLIGATLGGIFYGAINRRFGFGTIYLGLGLMALANFLFYFGRNNFGLLVMGLLLIGFPLQLVSPMIFNLLPGLAPAKRQPLVTSMVLIGFNFGAFFSPTLAEWLNTMLNVPLKGTGLAAPFLAYGIALLIIAALIYLTIHGKRIGIKKSLPEMTR</sequence>
<feature type="transmembrane region" description="Helical" evidence="7">
    <location>
        <begin position="301"/>
        <end position="323"/>
    </location>
</feature>
<keyword evidence="2" id="KW-0813">Transport</keyword>
<feature type="transmembrane region" description="Helical" evidence="7">
    <location>
        <begin position="76"/>
        <end position="93"/>
    </location>
</feature>
<feature type="transmembrane region" description="Helical" evidence="7">
    <location>
        <begin position="163"/>
        <end position="182"/>
    </location>
</feature>
<evidence type="ECO:0000256" key="5">
    <source>
        <dbReference type="ARBA" id="ARBA00022989"/>
    </source>
</evidence>
<dbReference type="InterPro" id="IPR036259">
    <property type="entry name" value="MFS_trans_sf"/>
</dbReference>
<keyword evidence="4 7" id="KW-0812">Transmembrane</keyword>
<protein>
    <submittedName>
        <fullName evidence="9">MFS transporter</fullName>
    </submittedName>
</protein>
<feature type="domain" description="Major facilitator superfamily (MFS) profile" evidence="8">
    <location>
        <begin position="7"/>
        <end position="397"/>
    </location>
</feature>
<name>A0ABS2EN87_9LACO</name>
<evidence type="ECO:0000256" key="2">
    <source>
        <dbReference type="ARBA" id="ARBA00022448"/>
    </source>
</evidence>
<evidence type="ECO:0000313" key="10">
    <source>
        <dbReference type="Proteomes" id="UP000776629"/>
    </source>
</evidence>
<dbReference type="Gene3D" id="1.20.1250.20">
    <property type="entry name" value="MFS general substrate transporter like domains"/>
    <property type="match status" value="2"/>
</dbReference>
<evidence type="ECO:0000256" key="7">
    <source>
        <dbReference type="SAM" id="Phobius"/>
    </source>
</evidence>
<evidence type="ECO:0000256" key="3">
    <source>
        <dbReference type="ARBA" id="ARBA00022475"/>
    </source>
</evidence>
<keyword evidence="3" id="KW-1003">Cell membrane</keyword>